<reference evidence="2 3" key="1">
    <citation type="submission" date="2014-04" db="EMBL/GenBank/DDBJ databases">
        <authorList>
            <consortium name="DOE Joint Genome Institute"/>
            <person name="Kuo A."/>
            <person name="Kohler A."/>
            <person name="Costa M.D."/>
            <person name="Nagy L.G."/>
            <person name="Floudas D."/>
            <person name="Copeland A."/>
            <person name="Barry K.W."/>
            <person name="Cichocki N."/>
            <person name="Veneault-Fourrey C."/>
            <person name="LaButti K."/>
            <person name="Lindquist E.A."/>
            <person name="Lipzen A."/>
            <person name="Lundell T."/>
            <person name="Morin E."/>
            <person name="Murat C."/>
            <person name="Sun H."/>
            <person name="Tunlid A."/>
            <person name="Henrissat B."/>
            <person name="Grigoriev I.V."/>
            <person name="Hibbett D.S."/>
            <person name="Martin F."/>
            <person name="Nordberg H.P."/>
            <person name="Cantor M.N."/>
            <person name="Hua S.X."/>
        </authorList>
    </citation>
    <scope>NUCLEOTIDE SEQUENCE [LARGE SCALE GENOMIC DNA]</scope>
    <source>
        <strain evidence="2 3">Marx 270</strain>
    </source>
</reference>
<dbReference type="InParanoid" id="A0A0C3N7A9"/>
<feature type="chain" id="PRO_5002180119" description="CBM1 domain-containing protein" evidence="1">
    <location>
        <begin position="19"/>
        <end position="157"/>
    </location>
</feature>
<dbReference type="AlphaFoldDB" id="A0A0C3N7A9"/>
<evidence type="ECO:0000313" key="2">
    <source>
        <dbReference type="EMBL" id="KIN96939.1"/>
    </source>
</evidence>
<reference evidence="3" key="2">
    <citation type="submission" date="2015-01" db="EMBL/GenBank/DDBJ databases">
        <title>Evolutionary Origins and Diversification of the Mycorrhizal Mutualists.</title>
        <authorList>
            <consortium name="DOE Joint Genome Institute"/>
            <consortium name="Mycorrhizal Genomics Consortium"/>
            <person name="Kohler A."/>
            <person name="Kuo A."/>
            <person name="Nagy L.G."/>
            <person name="Floudas D."/>
            <person name="Copeland A."/>
            <person name="Barry K.W."/>
            <person name="Cichocki N."/>
            <person name="Veneault-Fourrey C."/>
            <person name="LaButti K."/>
            <person name="Lindquist E.A."/>
            <person name="Lipzen A."/>
            <person name="Lundell T."/>
            <person name="Morin E."/>
            <person name="Murat C."/>
            <person name="Riley R."/>
            <person name="Ohm R."/>
            <person name="Sun H."/>
            <person name="Tunlid A."/>
            <person name="Henrissat B."/>
            <person name="Grigoriev I.V."/>
            <person name="Hibbett D.S."/>
            <person name="Martin F."/>
        </authorList>
    </citation>
    <scope>NUCLEOTIDE SEQUENCE [LARGE SCALE GENOMIC DNA]</scope>
    <source>
        <strain evidence="3">Marx 270</strain>
    </source>
</reference>
<dbReference type="OrthoDB" id="2657336at2759"/>
<dbReference type="EMBL" id="KN832037">
    <property type="protein sequence ID" value="KIN96939.1"/>
    <property type="molecule type" value="Genomic_DNA"/>
</dbReference>
<dbReference type="HOGENOM" id="CLU_1678660_0_0_1"/>
<protein>
    <recommendedName>
        <fullName evidence="4">CBM1 domain-containing protein</fullName>
    </recommendedName>
</protein>
<sequence>MRLLSILYFASVAALVAASPVIDTGSNSILSEQTLLGGDDDEGCSGYGSLCDWPAGTRGPCCYPYLCKPLTMQKSAYLVPPESLGVFFAPTSNNAARPGSTSISLELGTMYICVMFSTQIWLDKVADGTGWWSFLRLVKPVRMARETPAGGRYRCEN</sequence>
<evidence type="ECO:0000256" key="1">
    <source>
        <dbReference type="SAM" id="SignalP"/>
    </source>
</evidence>
<name>A0A0C3N7A9_PISTI</name>
<dbReference type="Proteomes" id="UP000054217">
    <property type="component" value="Unassembled WGS sequence"/>
</dbReference>
<proteinExistence type="predicted"/>
<organism evidence="2 3">
    <name type="scientific">Pisolithus tinctorius Marx 270</name>
    <dbReference type="NCBI Taxonomy" id="870435"/>
    <lineage>
        <taxon>Eukaryota</taxon>
        <taxon>Fungi</taxon>
        <taxon>Dikarya</taxon>
        <taxon>Basidiomycota</taxon>
        <taxon>Agaricomycotina</taxon>
        <taxon>Agaricomycetes</taxon>
        <taxon>Agaricomycetidae</taxon>
        <taxon>Boletales</taxon>
        <taxon>Sclerodermatineae</taxon>
        <taxon>Pisolithaceae</taxon>
        <taxon>Pisolithus</taxon>
    </lineage>
</organism>
<accession>A0A0C3N7A9</accession>
<evidence type="ECO:0008006" key="4">
    <source>
        <dbReference type="Google" id="ProtNLM"/>
    </source>
</evidence>
<evidence type="ECO:0000313" key="3">
    <source>
        <dbReference type="Proteomes" id="UP000054217"/>
    </source>
</evidence>
<feature type="signal peptide" evidence="1">
    <location>
        <begin position="1"/>
        <end position="18"/>
    </location>
</feature>
<keyword evidence="1" id="KW-0732">Signal</keyword>
<gene>
    <name evidence="2" type="ORF">M404DRAFT_10847</name>
</gene>
<keyword evidence="3" id="KW-1185">Reference proteome</keyword>